<feature type="transmembrane region" description="Helical" evidence="1">
    <location>
        <begin position="7"/>
        <end position="26"/>
    </location>
</feature>
<sequence length="174" mass="20130">MKRKTWAYIWTAAALIWMVVIFMKSAEPYQEQDMRPFLKNWISEERLTSWLPHISFTYDGHPVTWQKPYDMLEFFIRKAGHVAEFALLMLFVTLALLSWRKAFYPMLGLGTLISVGYAATDEWHQTFVPGRTGHVVDVLVDSIGIVLVALIWLLVHVCMTKANLKPAAKEKEEL</sequence>
<evidence type="ECO:0000313" key="3">
    <source>
        <dbReference type="EMBL" id="ARF69248.1"/>
    </source>
</evidence>
<proteinExistence type="predicted"/>
<dbReference type="Proteomes" id="UP000192727">
    <property type="component" value="Chromosome"/>
</dbReference>
<feature type="transmembrane region" description="Helical" evidence="1">
    <location>
        <begin position="102"/>
        <end position="119"/>
    </location>
</feature>
<keyword evidence="1" id="KW-0472">Membrane</keyword>
<reference evidence="3 4" key="1">
    <citation type="submission" date="2017-03" db="EMBL/GenBank/DDBJ databases">
        <title>Paenibacillus larvae genome sequencing.</title>
        <authorList>
            <person name="Dingman D.W."/>
        </authorList>
    </citation>
    <scope>NUCLEOTIDE SEQUENCE [LARGE SCALE GENOMIC DNA]</scope>
    <source>
        <strain evidence="3 4">SAG 10367</strain>
    </source>
</reference>
<feature type="transmembrane region" description="Helical" evidence="1">
    <location>
        <begin position="79"/>
        <end position="97"/>
    </location>
</feature>
<dbReference type="InterPro" id="IPR016747">
    <property type="entry name" value="Phosphotransbutyrylase"/>
</dbReference>
<dbReference type="EMBL" id="CP020557">
    <property type="protein sequence ID" value="ARF69248.1"/>
    <property type="molecule type" value="Genomic_DNA"/>
</dbReference>
<organism evidence="3 4">
    <name type="scientific">Paenibacillus larvae subsp. pulvifaciens</name>
    <dbReference type="NCBI Taxonomy" id="1477"/>
    <lineage>
        <taxon>Bacteria</taxon>
        <taxon>Bacillati</taxon>
        <taxon>Bacillota</taxon>
        <taxon>Bacilli</taxon>
        <taxon>Bacillales</taxon>
        <taxon>Paenibacillaceae</taxon>
        <taxon>Paenibacillus</taxon>
    </lineage>
</organism>
<accession>A0A1V0UW19</accession>
<protein>
    <recommendedName>
        <fullName evidence="2">VanZ-like domain-containing protein</fullName>
    </recommendedName>
</protein>
<name>A0A1V0UW19_9BACL</name>
<dbReference type="RefSeq" id="WP_083041002.1">
    <property type="nucleotide sequence ID" value="NZ_CP020557.1"/>
</dbReference>
<dbReference type="Pfam" id="PF04892">
    <property type="entry name" value="VanZ"/>
    <property type="match status" value="1"/>
</dbReference>
<gene>
    <name evidence="3" type="ORF">B7C51_17635</name>
</gene>
<keyword evidence="1" id="KW-0812">Transmembrane</keyword>
<evidence type="ECO:0000256" key="1">
    <source>
        <dbReference type="SAM" id="Phobius"/>
    </source>
</evidence>
<dbReference type="NCBIfam" id="NF037970">
    <property type="entry name" value="vanZ_1"/>
    <property type="match status" value="1"/>
</dbReference>
<evidence type="ECO:0000259" key="2">
    <source>
        <dbReference type="Pfam" id="PF04892"/>
    </source>
</evidence>
<dbReference type="PIRSF" id="PIRSF019083">
    <property type="entry name" value="UCP019083_VanZ"/>
    <property type="match status" value="1"/>
</dbReference>
<dbReference type="AlphaFoldDB" id="A0A1V0UW19"/>
<keyword evidence="1" id="KW-1133">Transmembrane helix</keyword>
<dbReference type="InterPro" id="IPR006976">
    <property type="entry name" value="VanZ-like"/>
</dbReference>
<evidence type="ECO:0000313" key="4">
    <source>
        <dbReference type="Proteomes" id="UP000192727"/>
    </source>
</evidence>
<feature type="transmembrane region" description="Helical" evidence="1">
    <location>
        <begin position="139"/>
        <end position="159"/>
    </location>
</feature>
<feature type="domain" description="VanZ-like" evidence="2">
    <location>
        <begin position="12"/>
        <end position="155"/>
    </location>
</feature>